<comment type="similarity">
    <text evidence="1">Belongs to the sulfatase family.</text>
</comment>
<feature type="region of interest" description="Disordered" evidence="3">
    <location>
        <begin position="24"/>
        <end position="78"/>
    </location>
</feature>
<keyword evidence="2 5" id="KW-0378">Hydrolase</keyword>
<dbReference type="InterPro" id="IPR000917">
    <property type="entry name" value="Sulfatase_N"/>
</dbReference>
<dbReference type="PANTHER" id="PTHR42693">
    <property type="entry name" value="ARYLSULFATASE FAMILY MEMBER"/>
    <property type="match status" value="1"/>
</dbReference>
<evidence type="ECO:0000313" key="5">
    <source>
        <dbReference type="EMBL" id="QDU62341.1"/>
    </source>
</evidence>
<accession>A0A518B5T2</accession>
<sequence length="581" mass="64717">MRTVLHSPRTHRCYGLSGIHHSDRSPLPKGLSDCSPLSKGLSDCSPLSKGEKEGGSSKPRKSNSSAPSRGDDGDKSALFRSPRTTRYLLAAFLTLLVFSSADQLRADDPPTRTSFLLITVDDMNWDSLGVHGCAVPDITPNIDRLAREGLRFDQGYVNIAVCQPCRAVWMTGRYPHRNGAEGFEPIDRGVPTLLESLHDAGYLTGILAKVPHVLPSRSEAWDVVVDAGSLRVGRDPKLYREASERFFEKAKREGKPFFLMANSQDPHRPFAGSAQERAKASGGKKNKNRKNKRPRSLFPEVADAYEPDEVTVPGFLPDLPEVRQEIAEYYTSVHRADQIVGAVLEALDDAGLRERTLVMFLSDHGMPLPFAKTNCYQHSLRTPWIVRWPGKTKAGAVDRGHVISGIDLTPTVLDALGMPPLEGVDGRSFAPLLEGTDDGKSRKDMFAQFHRTAGKRDYPMRAVQGARFGYIFNPWSDGKLVFKNESQSGRTMKAMHSAASDDPKIAERVDLFLHRVPEEFYDYQNDPDARKNLIEDPAYAKQLAAYRERMREYLAETDDPVLADFRQYRSAEESGKKSSLP</sequence>
<dbReference type="KEGG" id="knv:Pan216_32080"/>
<proteinExistence type="inferred from homology"/>
<dbReference type="Pfam" id="PF00884">
    <property type="entry name" value="Sulfatase"/>
    <property type="match status" value="1"/>
</dbReference>
<dbReference type="InterPro" id="IPR050738">
    <property type="entry name" value="Sulfatase"/>
</dbReference>
<feature type="domain" description="Sulfatase N-terminal" evidence="4">
    <location>
        <begin position="115"/>
        <end position="418"/>
    </location>
</feature>
<dbReference type="GO" id="GO:0004065">
    <property type="term" value="F:arylsulfatase activity"/>
    <property type="evidence" value="ECO:0007669"/>
    <property type="project" value="UniProtKB-EC"/>
</dbReference>
<protein>
    <submittedName>
        <fullName evidence="5">Arylsulfatase</fullName>
        <ecNumber evidence="5">3.1.6.1</ecNumber>
    </submittedName>
</protein>
<dbReference type="InterPro" id="IPR017850">
    <property type="entry name" value="Alkaline_phosphatase_core_sf"/>
</dbReference>
<reference evidence="5 6" key="1">
    <citation type="submission" date="2019-02" db="EMBL/GenBank/DDBJ databases">
        <title>Deep-cultivation of Planctomycetes and their phenomic and genomic characterization uncovers novel biology.</title>
        <authorList>
            <person name="Wiegand S."/>
            <person name="Jogler M."/>
            <person name="Boedeker C."/>
            <person name="Pinto D."/>
            <person name="Vollmers J."/>
            <person name="Rivas-Marin E."/>
            <person name="Kohn T."/>
            <person name="Peeters S.H."/>
            <person name="Heuer A."/>
            <person name="Rast P."/>
            <person name="Oberbeckmann S."/>
            <person name="Bunk B."/>
            <person name="Jeske O."/>
            <person name="Meyerdierks A."/>
            <person name="Storesund J.E."/>
            <person name="Kallscheuer N."/>
            <person name="Luecker S."/>
            <person name="Lage O.M."/>
            <person name="Pohl T."/>
            <person name="Merkel B.J."/>
            <person name="Hornburger P."/>
            <person name="Mueller R.-W."/>
            <person name="Bruemmer F."/>
            <person name="Labrenz M."/>
            <person name="Spormann A.M."/>
            <person name="Op den Camp H."/>
            <person name="Overmann J."/>
            <person name="Amann R."/>
            <person name="Jetten M.S.M."/>
            <person name="Mascher T."/>
            <person name="Medema M.H."/>
            <person name="Devos D.P."/>
            <person name="Kaster A.-K."/>
            <person name="Ovreas L."/>
            <person name="Rohde M."/>
            <person name="Galperin M.Y."/>
            <person name="Jogler C."/>
        </authorList>
    </citation>
    <scope>NUCLEOTIDE SEQUENCE [LARGE SCALE GENOMIC DNA]</scope>
    <source>
        <strain evidence="5 6">Pan216</strain>
    </source>
</reference>
<dbReference type="RefSeq" id="WP_145259024.1">
    <property type="nucleotide sequence ID" value="NZ_CP036279.1"/>
</dbReference>
<evidence type="ECO:0000313" key="6">
    <source>
        <dbReference type="Proteomes" id="UP000317093"/>
    </source>
</evidence>
<gene>
    <name evidence="5" type="ORF">Pan216_32080</name>
</gene>
<keyword evidence="6" id="KW-1185">Reference proteome</keyword>
<organism evidence="5 6">
    <name type="scientific">Kolteria novifilia</name>
    <dbReference type="NCBI Taxonomy" id="2527975"/>
    <lineage>
        <taxon>Bacteria</taxon>
        <taxon>Pseudomonadati</taxon>
        <taxon>Planctomycetota</taxon>
        <taxon>Planctomycetia</taxon>
        <taxon>Kolteriales</taxon>
        <taxon>Kolteriaceae</taxon>
        <taxon>Kolteria</taxon>
    </lineage>
</organism>
<dbReference type="AlphaFoldDB" id="A0A518B5T2"/>
<dbReference type="Proteomes" id="UP000317093">
    <property type="component" value="Chromosome"/>
</dbReference>
<dbReference type="Gene3D" id="3.40.720.10">
    <property type="entry name" value="Alkaline Phosphatase, subunit A"/>
    <property type="match status" value="1"/>
</dbReference>
<dbReference type="EMBL" id="CP036279">
    <property type="protein sequence ID" value="QDU62341.1"/>
    <property type="molecule type" value="Genomic_DNA"/>
</dbReference>
<evidence type="ECO:0000259" key="4">
    <source>
        <dbReference type="Pfam" id="PF00884"/>
    </source>
</evidence>
<evidence type="ECO:0000256" key="2">
    <source>
        <dbReference type="ARBA" id="ARBA00022801"/>
    </source>
</evidence>
<feature type="compositionally biased region" description="Basic residues" evidence="3">
    <location>
        <begin position="282"/>
        <end position="295"/>
    </location>
</feature>
<dbReference type="SUPFAM" id="SSF53649">
    <property type="entry name" value="Alkaline phosphatase-like"/>
    <property type="match status" value="1"/>
</dbReference>
<evidence type="ECO:0000256" key="3">
    <source>
        <dbReference type="SAM" id="MobiDB-lite"/>
    </source>
</evidence>
<name>A0A518B5T2_9BACT</name>
<dbReference type="OrthoDB" id="9762324at2"/>
<dbReference type="EC" id="3.1.6.1" evidence="5"/>
<dbReference type="PANTHER" id="PTHR42693:SF53">
    <property type="entry name" value="ENDO-4-O-SULFATASE"/>
    <property type="match status" value="1"/>
</dbReference>
<evidence type="ECO:0000256" key="1">
    <source>
        <dbReference type="ARBA" id="ARBA00008779"/>
    </source>
</evidence>
<dbReference type="CDD" id="cd16027">
    <property type="entry name" value="SGSH"/>
    <property type="match status" value="1"/>
</dbReference>
<feature type="region of interest" description="Disordered" evidence="3">
    <location>
        <begin position="265"/>
        <end position="298"/>
    </location>
</feature>